<sequence>MVHVTLIAGTYEPTRCGVAHYTDRLRTSLEQRGIQSVVMTTHTAAQTANTPDIIGAVRDWRLSSLIPLVRSLHAVPTDVLHIQHAAGTYSFERAIFLLPLLLRATGWHQPIVVTVHEYGWWEWQPRWLPPPLLEWLKQWGQHHDWWDREDGFLLTFSNVIITTNADAEIALRERLPALSDRLHRLAIAPNIDVVPIDKTSARQTLREVCGWAAETEIIAFFGFLHPVKGLETLLPAFKQVLATHPHARLLLIGGVESLALVGEQATTYWQQLHTRVAALELGETVHFTGYVSAETASCYLSGADIGVLPFNHGVTLKSGSLLALLAHDLPVIATQPDSPDRELENCLRLVPPRDVNELAIALTELLHDRTNGKQLKHASRTITQTLVWDAIADAHLQLYQSALLNPVLNLGALKQ</sequence>
<dbReference type="Pfam" id="PF13692">
    <property type="entry name" value="Glyco_trans_1_4"/>
    <property type="match status" value="1"/>
</dbReference>
<keyword evidence="1" id="KW-0808">Transferase</keyword>
<dbReference type="GO" id="GO:0016757">
    <property type="term" value="F:glycosyltransferase activity"/>
    <property type="evidence" value="ECO:0007669"/>
    <property type="project" value="UniProtKB-KW"/>
</dbReference>
<dbReference type="RefSeq" id="WP_190450493.1">
    <property type="nucleotide sequence ID" value="NZ_JAMPLM010000002.1"/>
</dbReference>
<reference evidence="1 2" key="1">
    <citation type="submission" date="2022-04" db="EMBL/GenBank/DDBJ databases">
        <title>Positive selection, recombination, and allopatry shape intraspecific diversity of widespread and dominant cyanobacteria.</title>
        <authorList>
            <person name="Wei J."/>
            <person name="Shu W."/>
            <person name="Hu C."/>
        </authorList>
    </citation>
    <scope>NUCLEOTIDE SEQUENCE [LARGE SCALE GENOMIC DNA]</scope>
    <source>
        <strain evidence="1 2">AS-A4</strain>
    </source>
</reference>
<dbReference type="PANTHER" id="PTHR12526">
    <property type="entry name" value="GLYCOSYLTRANSFERASE"/>
    <property type="match status" value="1"/>
</dbReference>
<dbReference type="SUPFAM" id="SSF53756">
    <property type="entry name" value="UDP-Glycosyltransferase/glycogen phosphorylase"/>
    <property type="match status" value="1"/>
</dbReference>
<keyword evidence="1" id="KW-0328">Glycosyltransferase</keyword>
<evidence type="ECO:0000313" key="1">
    <source>
        <dbReference type="EMBL" id="MEP1057547.1"/>
    </source>
</evidence>
<gene>
    <name evidence="1" type="ORF">NDI38_03795</name>
</gene>
<dbReference type="PANTHER" id="PTHR12526:SF638">
    <property type="entry name" value="SPORE COAT PROTEIN SA"/>
    <property type="match status" value="1"/>
</dbReference>
<dbReference type="Gene3D" id="3.40.50.2000">
    <property type="entry name" value="Glycogen Phosphorylase B"/>
    <property type="match status" value="2"/>
</dbReference>
<dbReference type="EC" id="2.4.-.-" evidence="1"/>
<keyword evidence="2" id="KW-1185">Reference proteome</keyword>
<dbReference type="EMBL" id="JAMPLM010000002">
    <property type="protein sequence ID" value="MEP1057547.1"/>
    <property type="molecule type" value="Genomic_DNA"/>
</dbReference>
<comment type="caution">
    <text evidence="1">The sequence shown here is derived from an EMBL/GenBank/DDBJ whole genome shotgun (WGS) entry which is preliminary data.</text>
</comment>
<organism evidence="1 2">
    <name type="scientific">Stenomitos frigidus AS-A4</name>
    <dbReference type="NCBI Taxonomy" id="2933935"/>
    <lineage>
        <taxon>Bacteria</taxon>
        <taxon>Bacillati</taxon>
        <taxon>Cyanobacteriota</taxon>
        <taxon>Cyanophyceae</taxon>
        <taxon>Leptolyngbyales</taxon>
        <taxon>Leptolyngbyaceae</taxon>
        <taxon>Stenomitos</taxon>
    </lineage>
</organism>
<evidence type="ECO:0000313" key="2">
    <source>
        <dbReference type="Proteomes" id="UP001476950"/>
    </source>
</evidence>
<dbReference type="Proteomes" id="UP001476950">
    <property type="component" value="Unassembled WGS sequence"/>
</dbReference>
<name>A0ABV0KE95_9CYAN</name>
<accession>A0ABV0KE95</accession>
<proteinExistence type="predicted"/>
<protein>
    <submittedName>
        <fullName evidence="1">Glycosyltransferase</fullName>
        <ecNumber evidence="1">2.4.-.-</ecNumber>
    </submittedName>
</protein>